<keyword evidence="3" id="KW-1185">Reference proteome</keyword>
<gene>
    <name evidence="2" type="ORF">STRCI_000953</name>
</gene>
<dbReference type="RefSeq" id="WP_269657561.1">
    <property type="nucleotide sequence ID" value="NZ_CP114413.1"/>
</dbReference>
<sequence>MSIYFHLRAVPPPALRNSSAWLQRLFEDDWDAVRDRVGRHREAVLGGAYLDHELLYAGGPPHDVRRGPRAQVVLGGRPVWHPDPLQPPFLLLSPACTARVAAHLTATDFDALWERACAPLTLGTEHPEAQTRATLAQTHGTLTAFYTTAARHGDAVVKWLVPERAARPGAALTPERDARSRFFGTSDGRSA</sequence>
<organism evidence="2 3">
    <name type="scientific">Streptomyces cinnabarinus</name>
    <dbReference type="NCBI Taxonomy" id="67287"/>
    <lineage>
        <taxon>Bacteria</taxon>
        <taxon>Bacillati</taxon>
        <taxon>Actinomycetota</taxon>
        <taxon>Actinomycetes</taxon>
        <taxon>Kitasatosporales</taxon>
        <taxon>Streptomycetaceae</taxon>
        <taxon>Streptomyces</taxon>
    </lineage>
</organism>
<dbReference type="InterPro" id="IPR035944">
    <property type="entry name" value="YfbM-like_sf"/>
</dbReference>
<feature type="region of interest" description="Disordered" evidence="1">
    <location>
        <begin position="169"/>
        <end position="191"/>
    </location>
</feature>
<proteinExistence type="predicted"/>
<evidence type="ECO:0000313" key="3">
    <source>
        <dbReference type="Proteomes" id="UP001164439"/>
    </source>
</evidence>
<evidence type="ECO:0000256" key="1">
    <source>
        <dbReference type="SAM" id="MobiDB-lite"/>
    </source>
</evidence>
<dbReference type="EMBL" id="CP114413">
    <property type="protein sequence ID" value="WAZ19871.1"/>
    <property type="molecule type" value="Genomic_DNA"/>
</dbReference>
<protein>
    <submittedName>
        <fullName evidence="2">DUF1877 family protein</fullName>
    </submittedName>
</protein>
<name>A0ABY7KAU9_9ACTN</name>
<dbReference type="Proteomes" id="UP001164439">
    <property type="component" value="Chromosome"/>
</dbReference>
<dbReference type="Gene3D" id="3.40.1760.10">
    <property type="entry name" value="YfbM-like super family"/>
    <property type="match status" value="1"/>
</dbReference>
<reference evidence="2" key="1">
    <citation type="submission" date="2022-12" db="EMBL/GenBank/DDBJ databases">
        <authorList>
            <person name="Ruckert C."/>
            <person name="Busche T."/>
            <person name="Kalinowski J."/>
            <person name="Wittmann C."/>
        </authorList>
    </citation>
    <scope>NUCLEOTIDE SEQUENCE</scope>
    <source>
        <strain evidence="2">DSM 40467</strain>
    </source>
</reference>
<evidence type="ECO:0000313" key="2">
    <source>
        <dbReference type="EMBL" id="WAZ19871.1"/>
    </source>
</evidence>
<accession>A0ABY7KAU9</accession>